<name>A0ABS6C6J2_9CLOT</name>
<dbReference type="PROSITE" id="PS50879">
    <property type="entry name" value="RNASE_H_1"/>
    <property type="match status" value="1"/>
</dbReference>
<comment type="catalytic activity">
    <reaction evidence="1">
        <text>Endonucleolytic cleavage to 5'-phosphomonoester.</text>
        <dbReference type="EC" id="3.1.26.4"/>
    </reaction>
</comment>
<proteinExistence type="predicted"/>
<evidence type="ECO:0000256" key="2">
    <source>
        <dbReference type="ARBA" id="ARBA00012180"/>
    </source>
</evidence>
<dbReference type="EMBL" id="JAHLDG010000035">
    <property type="protein sequence ID" value="MBU3221103.1"/>
    <property type="molecule type" value="Genomic_DNA"/>
</dbReference>
<gene>
    <name evidence="8" type="ORF">KPL27_13635</name>
</gene>
<evidence type="ECO:0000256" key="6">
    <source>
        <dbReference type="ARBA" id="ARBA00022801"/>
    </source>
</evidence>
<dbReference type="InterPro" id="IPR002156">
    <property type="entry name" value="RNaseH_domain"/>
</dbReference>
<keyword evidence="6" id="KW-0378">Hydrolase</keyword>
<evidence type="ECO:0000256" key="1">
    <source>
        <dbReference type="ARBA" id="ARBA00000077"/>
    </source>
</evidence>
<dbReference type="InterPro" id="IPR050092">
    <property type="entry name" value="RNase_H"/>
</dbReference>
<evidence type="ECO:0000259" key="7">
    <source>
        <dbReference type="PROSITE" id="PS50879"/>
    </source>
</evidence>
<keyword evidence="5" id="KW-0255">Endonuclease</keyword>
<dbReference type="PANTHER" id="PTHR10642">
    <property type="entry name" value="RIBONUCLEASE H1"/>
    <property type="match status" value="1"/>
</dbReference>
<dbReference type="Pfam" id="PF00075">
    <property type="entry name" value="RNase_H"/>
    <property type="match status" value="1"/>
</dbReference>
<dbReference type="InterPro" id="IPR043994">
    <property type="entry name" value="RnlA/LsoA-toxin_DBD"/>
</dbReference>
<evidence type="ECO:0000256" key="4">
    <source>
        <dbReference type="ARBA" id="ARBA00022723"/>
    </source>
</evidence>
<feature type="domain" description="RNase H type-1" evidence="7">
    <location>
        <begin position="66"/>
        <end position="203"/>
    </location>
</feature>
<keyword evidence="3" id="KW-0540">Nuclease</keyword>
<evidence type="ECO:0000256" key="5">
    <source>
        <dbReference type="ARBA" id="ARBA00022759"/>
    </source>
</evidence>
<comment type="caution">
    <text evidence="8">The sequence shown here is derived from an EMBL/GenBank/DDBJ whole genome shotgun (WGS) entry which is preliminary data.</text>
</comment>
<dbReference type="EC" id="3.1.26.4" evidence="2"/>
<protein>
    <recommendedName>
        <fullName evidence="2">ribonuclease H</fullName>
        <ecNumber evidence="2">3.1.26.4</ecNumber>
    </recommendedName>
</protein>
<accession>A0ABS6C6J2</accession>
<dbReference type="Pfam" id="PF19034">
    <property type="entry name" value="RnlA-toxin_DBD"/>
    <property type="match status" value="1"/>
</dbReference>
<dbReference type="PANTHER" id="PTHR10642:SF26">
    <property type="entry name" value="RIBONUCLEASE H1"/>
    <property type="match status" value="1"/>
</dbReference>
<reference evidence="8 9" key="1">
    <citation type="submission" date="2021-06" db="EMBL/GenBank/DDBJ databases">
        <title>Clostridia strains as spoilage organisms.</title>
        <authorList>
            <person name="Wambui J."/>
            <person name="Stephan R."/>
            <person name="Stevens M.J.A."/>
        </authorList>
    </citation>
    <scope>NUCLEOTIDE SEQUENCE [LARGE SCALE GENOMIC DNA]</scope>
    <source>
        <strain evidence="8 9">CM013</strain>
    </source>
</reference>
<dbReference type="InterPro" id="IPR031845">
    <property type="entry name" value="RnlA_toxin_NRD"/>
</dbReference>
<evidence type="ECO:0000256" key="3">
    <source>
        <dbReference type="ARBA" id="ARBA00022722"/>
    </source>
</evidence>
<organism evidence="8 9">
    <name type="scientific">Clostridium algidicarnis</name>
    <dbReference type="NCBI Taxonomy" id="37659"/>
    <lineage>
        <taxon>Bacteria</taxon>
        <taxon>Bacillati</taxon>
        <taxon>Bacillota</taxon>
        <taxon>Clostridia</taxon>
        <taxon>Eubacteriales</taxon>
        <taxon>Clostridiaceae</taxon>
        <taxon>Clostridium</taxon>
    </lineage>
</organism>
<evidence type="ECO:0000313" key="8">
    <source>
        <dbReference type="EMBL" id="MBU3221103.1"/>
    </source>
</evidence>
<dbReference type="RefSeq" id="WP_216132919.1">
    <property type="nucleotide sequence ID" value="NZ_JAHLDG010000035.1"/>
</dbReference>
<keyword evidence="9" id="KW-1185">Reference proteome</keyword>
<sequence length="578" mass="66233">MGNKFYAIRKGKKTGIYTTWDECKQYVTGYSGAEYKGFTTKKEAENYLNNSGRVVNEKIDEINSSATDGAVAYVDGSFNSDTKEFSYGAVIFWGDKEYQFSDKFNDEKLAEMHNVAGELKGSEKAMEFAIENKISKLSIYHDYEGIAKWCTGEWQAKKEGTKAYKSFYEKVKEEVKIEFVKVKGHSGDKYNELADRLAKAAMLKPIAAKIEIPKVDNMPQKEVQKVPNTPVYIEKEKIDDIISTVGNGEWTSFECEKLAKVGIADRCVFYVEGKKAVLDFFFKEDGPTTMKPTSTNIELSERLKLLIEQQCIYKDTGVSKTHSLLINKEWATKLVGFMNTLNNVKCNHTTHQQPKHDSYQFISRIGDKITFNIYDTGKLVIQGKPAYLYSETISFLSYCPNITIEDILEANNKFQNVDVKTDDIRDELKVLMPIAYGKIDDTIAKILTPSLVLKKIKVELEDYSCYVFPALRALEGYLKFLFLSKNIVVDRTFVPFYDYNSSNGQHYLNNDYSIAVNDSKTQVAMEEVYNYFRKNRHVLFHTEQILFNTITLDNRQEADLIINEVINLIERTYNGIIN</sequence>
<keyword evidence="4" id="KW-0479">Metal-binding</keyword>
<dbReference type="Pfam" id="PF15935">
    <property type="entry name" value="RnlA_toxin"/>
    <property type="match status" value="1"/>
</dbReference>
<dbReference type="InterPro" id="IPR011320">
    <property type="entry name" value="RNase_H1_N"/>
</dbReference>
<dbReference type="CDD" id="cd09277">
    <property type="entry name" value="RNase_HI_bacteria_like"/>
    <property type="match status" value="1"/>
</dbReference>
<dbReference type="Pfam" id="PF01693">
    <property type="entry name" value="Cauli_VI"/>
    <property type="match status" value="1"/>
</dbReference>
<evidence type="ECO:0000313" key="9">
    <source>
        <dbReference type="Proteomes" id="UP000740830"/>
    </source>
</evidence>
<dbReference type="Proteomes" id="UP000740830">
    <property type="component" value="Unassembled WGS sequence"/>
</dbReference>